<dbReference type="HOGENOM" id="CLU_036902_4_1_10"/>
<reference evidence="3 4" key="1">
    <citation type="submission" date="2006-12" db="EMBL/GenBank/DDBJ databases">
        <title>Complete sequence of Chlorobium phaeobacteroides DSM 266.</title>
        <authorList>
            <consortium name="US DOE Joint Genome Institute"/>
            <person name="Copeland A."/>
            <person name="Lucas S."/>
            <person name="Lapidus A."/>
            <person name="Barry K."/>
            <person name="Detter J.C."/>
            <person name="Glavina del Rio T."/>
            <person name="Hammon N."/>
            <person name="Israni S."/>
            <person name="Pitluck S."/>
            <person name="Goltsman E."/>
            <person name="Schmutz J."/>
            <person name="Larimer F."/>
            <person name="Land M."/>
            <person name="Hauser L."/>
            <person name="Mikhailova N."/>
            <person name="Li T."/>
            <person name="Overmann J."/>
            <person name="Bryant D.A."/>
            <person name="Richardson P."/>
        </authorList>
    </citation>
    <scope>NUCLEOTIDE SEQUENCE [LARGE SCALE GENOMIC DNA]</scope>
    <source>
        <strain evidence="3 4">DSM 266</strain>
    </source>
</reference>
<dbReference type="InterPro" id="IPR047650">
    <property type="entry name" value="Transpos_IS110"/>
</dbReference>
<dbReference type="AlphaFoldDB" id="A1BIJ7"/>
<proteinExistence type="predicted"/>
<evidence type="ECO:0000259" key="2">
    <source>
        <dbReference type="Pfam" id="PF02371"/>
    </source>
</evidence>
<organism evidence="3 4">
    <name type="scientific">Chlorobium phaeobacteroides (strain DSM 266 / SMG 266 / 2430)</name>
    <dbReference type="NCBI Taxonomy" id="290317"/>
    <lineage>
        <taxon>Bacteria</taxon>
        <taxon>Pseudomonadati</taxon>
        <taxon>Chlorobiota</taxon>
        <taxon>Chlorobiia</taxon>
        <taxon>Chlorobiales</taxon>
        <taxon>Chlorobiaceae</taxon>
        <taxon>Chlorobium/Pelodictyon group</taxon>
        <taxon>Chlorobium</taxon>
    </lineage>
</organism>
<evidence type="ECO:0000313" key="4">
    <source>
        <dbReference type="Proteomes" id="UP000008701"/>
    </source>
</evidence>
<evidence type="ECO:0000259" key="1">
    <source>
        <dbReference type="Pfam" id="PF01548"/>
    </source>
</evidence>
<dbReference type="GO" id="GO:0006313">
    <property type="term" value="P:DNA transposition"/>
    <property type="evidence" value="ECO:0007669"/>
    <property type="project" value="InterPro"/>
</dbReference>
<dbReference type="InterPro" id="IPR002525">
    <property type="entry name" value="Transp_IS110-like_N"/>
</dbReference>
<protein>
    <submittedName>
        <fullName evidence="3">Transposase IS116/IS110/IS902 family protein</fullName>
    </submittedName>
</protein>
<dbReference type="GO" id="GO:0004803">
    <property type="term" value="F:transposase activity"/>
    <property type="evidence" value="ECO:0007669"/>
    <property type="project" value="InterPro"/>
</dbReference>
<feature type="domain" description="Transposase IS116/IS110/IS902 C-terminal" evidence="2">
    <location>
        <begin position="294"/>
        <end position="377"/>
    </location>
</feature>
<dbReference type="PANTHER" id="PTHR33055:SF15">
    <property type="entry name" value="TRANSPOSASE-RELATED"/>
    <property type="match status" value="1"/>
</dbReference>
<dbReference type="KEGG" id="cph:Cpha266_2226"/>
<dbReference type="STRING" id="290317.Cpha266_2226"/>
<dbReference type="EMBL" id="CP000492">
    <property type="protein sequence ID" value="ABL66224.1"/>
    <property type="molecule type" value="Genomic_DNA"/>
</dbReference>
<evidence type="ECO:0000313" key="3">
    <source>
        <dbReference type="EMBL" id="ABL66224.1"/>
    </source>
</evidence>
<dbReference type="eggNOG" id="COG3547">
    <property type="taxonomic scope" value="Bacteria"/>
</dbReference>
<dbReference type="PANTHER" id="PTHR33055">
    <property type="entry name" value="TRANSPOSASE FOR INSERTION SEQUENCE ELEMENT IS1111A"/>
    <property type="match status" value="1"/>
</dbReference>
<accession>A1BIJ7</accession>
<dbReference type="Pfam" id="PF02371">
    <property type="entry name" value="Transposase_20"/>
    <property type="match status" value="1"/>
</dbReference>
<dbReference type="InterPro" id="IPR003346">
    <property type="entry name" value="Transposase_20"/>
</dbReference>
<dbReference type="NCBIfam" id="NF033542">
    <property type="entry name" value="transpos_IS110"/>
    <property type="match status" value="1"/>
</dbReference>
<dbReference type="Proteomes" id="UP000008701">
    <property type="component" value="Chromosome"/>
</dbReference>
<dbReference type="RefSeq" id="WP_011746019.1">
    <property type="nucleotide sequence ID" value="NC_008639.1"/>
</dbReference>
<name>A1BIJ7_CHLPD</name>
<gene>
    <name evidence="3" type="ordered locus">Cpha266_2226</name>
</gene>
<keyword evidence="4" id="KW-1185">Reference proteome</keyword>
<sequence>MYNETERLNAYRQMRSSIRNSGQYLIVGIDIAKEKHHAFFGTAAGKVLCKQLIFTNDKSGFELLIARAEQLRLQHQLTYVVFGMEPTANYHKPLAEYLIQEDAMVVQVSGTAVVRNRELLDNRWDKHDRKDAANVADLVGAGKCQFYDNPPQAIHDLRELLSLRRRYRKLESGIRTRIRNNLLALYFPELDCRFTSFQQDCLTIIKTCLSPAAIAAMPFEEFKRRIVIRQKGKRQESFLEDIWNSAHHTVGRPVDETVQYMAAQSVSQLEHFRAEIDNLDRQIFMIASSLPEYKYLISIPGFGPFISAKLLATINDPDRFSNEAQVIKLAGFDLCASRSGKPSGKAIPQISKKGNAELRFALVQAAIVATTRNTLFIRYLNQKLQGREQEKGILKKMRTKVASKLLVIAWTLMKQHEYFNGEHLRLT</sequence>
<dbReference type="OrthoDB" id="964423at2"/>
<feature type="domain" description="Transposase IS110-like N-terminal" evidence="1">
    <location>
        <begin position="27"/>
        <end position="187"/>
    </location>
</feature>
<dbReference type="Pfam" id="PF01548">
    <property type="entry name" value="DEDD_Tnp_IS110"/>
    <property type="match status" value="1"/>
</dbReference>
<dbReference type="GO" id="GO:0003677">
    <property type="term" value="F:DNA binding"/>
    <property type="evidence" value="ECO:0007669"/>
    <property type="project" value="InterPro"/>
</dbReference>